<sequence length="403" mass="46097">MHPAGMHRLEHPKHARLLTQIRERCRKLCVWSESSFPGSQPVSLSKSNLSEILRNLYVACEKTDGVRYMLYAATGSDGRGHVYLLDRSEEVMQCSVTLPTRDRSTGGQLPTADDGRPLKTHHDTLLDGELVEDVAKPSNGGGSADRRLRFLIYDAIAINGVSVVKENLLERLKKALVEVVEPRRQWMVQNEAPNEPFEIFLKDFFEIWHIPTIMGFSSKLPHESDGIIFTPVKVPYIPGTCRQLLKWKPPHLNTVDFRIEVIYNGKEPAYVKLYVAKHGVNVPYGWLAPVGDMYHELMAKARKADELNPSGQIWECFRREDVKTFLPIDLDKYTAQGEWVEGGWIVQRLRDDKLTANDVKTVNKVEQSITDCITYEELCRVFQDYRDQGKKQVAELTHTWSPH</sequence>
<evidence type="ECO:0000256" key="1">
    <source>
        <dbReference type="ARBA" id="ARBA00004123"/>
    </source>
</evidence>
<dbReference type="InterPro" id="IPR013846">
    <property type="entry name" value="mRNA_cap_enzyme_C"/>
</dbReference>
<dbReference type="GO" id="GO:0005524">
    <property type="term" value="F:ATP binding"/>
    <property type="evidence" value="ECO:0007669"/>
    <property type="project" value="InterPro"/>
</dbReference>
<evidence type="ECO:0000256" key="2">
    <source>
        <dbReference type="ARBA" id="ARBA00012475"/>
    </source>
</evidence>
<keyword evidence="3" id="KW-0507">mRNA processing</keyword>
<dbReference type="GO" id="GO:0006370">
    <property type="term" value="P:7-methylguanosine mRNA capping"/>
    <property type="evidence" value="ECO:0007669"/>
    <property type="project" value="UniProtKB-KW"/>
</dbReference>
<dbReference type="STRING" id="1169540.A0A0G4EJU2"/>
<dbReference type="OrthoDB" id="200924at2759"/>
<dbReference type="Gene3D" id="3.30.470.30">
    <property type="entry name" value="DNA ligase/mRNA capping enzyme"/>
    <property type="match status" value="1"/>
</dbReference>
<dbReference type="PANTHER" id="PTHR10367">
    <property type="entry name" value="MRNA-CAPPING ENZYME"/>
    <property type="match status" value="1"/>
</dbReference>
<dbReference type="GO" id="GO:0005634">
    <property type="term" value="C:nucleus"/>
    <property type="evidence" value="ECO:0007669"/>
    <property type="project" value="UniProtKB-SubCell"/>
</dbReference>
<evidence type="ECO:0000256" key="5">
    <source>
        <dbReference type="ARBA" id="ARBA00022695"/>
    </source>
</evidence>
<evidence type="ECO:0000259" key="12">
    <source>
        <dbReference type="Pfam" id="PF03919"/>
    </source>
</evidence>
<dbReference type="PhylomeDB" id="A0A0G4EJU2"/>
<dbReference type="Pfam" id="PF01331">
    <property type="entry name" value="mRNA_cap_enzyme"/>
    <property type="match status" value="1"/>
</dbReference>
<evidence type="ECO:0000259" key="11">
    <source>
        <dbReference type="Pfam" id="PF01331"/>
    </source>
</evidence>
<dbReference type="PANTHER" id="PTHR10367:SF17">
    <property type="entry name" value="MRNA-CAPPING ENZYME"/>
    <property type="match status" value="1"/>
</dbReference>
<dbReference type="FunCoup" id="A0A0G4EJU2">
    <property type="interactions" value="398"/>
</dbReference>
<dbReference type="InterPro" id="IPR001339">
    <property type="entry name" value="mRNA_cap_enzyme_adenylation"/>
</dbReference>
<evidence type="ECO:0000256" key="3">
    <source>
        <dbReference type="ARBA" id="ARBA00022664"/>
    </source>
</evidence>
<feature type="domain" description="mRNA capping enzyme adenylation" evidence="11">
    <location>
        <begin position="40"/>
        <end position="248"/>
    </location>
</feature>
<feature type="domain" description="mRNA capping enzyme C-terminal" evidence="12">
    <location>
        <begin position="252"/>
        <end position="378"/>
    </location>
</feature>
<dbReference type="Proteomes" id="UP000041254">
    <property type="component" value="Unassembled WGS sequence"/>
</dbReference>
<accession>A0A0G4EJU2</accession>
<dbReference type="InParanoid" id="A0A0G4EJU2"/>
<keyword evidence="4" id="KW-0808">Transferase</keyword>
<evidence type="ECO:0000256" key="4">
    <source>
        <dbReference type="ARBA" id="ARBA00022679"/>
    </source>
</evidence>
<keyword evidence="9" id="KW-0539">Nucleus</keyword>
<keyword evidence="5" id="KW-0548">Nucleotidyltransferase</keyword>
<dbReference type="InterPro" id="IPR051029">
    <property type="entry name" value="mRNA_Capping_Enz/RNA_Phosphat"/>
</dbReference>
<gene>
    <name evidence="13" type="ORF">Vbra_12285</name>
</gene>
<dbReference type="CDD" id="cd07895">
    <property type="entry name" value="Adenylation_mRNA_capping"/>
    <property type="match status" value="1"/>
</dbReference>
<dbReference type="InterPro" id="IPR012340">
    <property type="entry name" value="NA-bd_OB-fold"/>
</dbReference>
<dbReference type="Gene3D" id="2.40.50.140">
    <property type="entry name" value="Nucleic acid-binding proteins"/>
    <property type="match status" value="1"/>
</dbReference>
<evidence type="ECO:0000256" key="9">
    <source>
        <dbReference type="ARBA" id="ARBA00023242"/>
    </source>
</evidence>
<evidence type="ECO:0000256" key="7">
    <source>
        <dbReference type="ARBA" id="ARBA00023042"/>
    </source>
</evidence>
<reference evidence="13 14" key="1">
    <citation type="submission" date="2014-11" db="EMBL/GenBank/DDBJ databases">
        <authorList>
            <person name="Zhu J."/>
            <person name="Qi W."/>
            <person name="Song R."/>
        </authorList>
    </citation>
    <scope>NUCLEOTIDE SEQUENCE [LARGE SCALE GENOMIC DNA]</scope>
</reference>
<name>A0A0G4EJU2_VITBC</name>
<evidence type="ECO:0000313" key="13">
    <source>
        <dbReference type="EMBL" id="CEL97700.1"/>
    </source>
</evidence>
<keyword evidence="14" id="KW-1185">Reference proteome</keyword>
<dbReference type="SUPFAM" id="SSF56091">
    <property type="entry name" value="DNA ligase/mRNA capping enzyme, catalytic domain"/>
    <property type="match status" value="1"/>
</dbReference>
<comment type="catalytic activity">
    <reaction evidence="10">
        <text>a 5'-end diphospho-ribonucleoside in mRNA + GTP + H(+) = a 5'-end (5'-triphosphoguanosine)-ribonucleoside in mRNA + diphosphate</text>
        <dbReference type="Rhea" id="RHEA:67012"/>
        <dbReference type="Rhea" id="RHEA-COMP:17165"/>
        <dbReference type="Rhea" id="RHEA-COMP:17166"/>
        <dbReference type="ChEBI" id="CHEBI:15378"/>
        <dbReference type="ChEBI" id="CHEBI:33019"/>
        <dbReference type="ChEBI" id="CHEBI:37565"/>
        <dbReference type="ChEBI" id="CHEBI:167616"/>
        <dbReference type="ChEBI" id="CHEBI:167617"/>
        <dbReference type="EC" id="2.7.7.50"/>
    </reaction>
    <physiologicalReaction direction="left-to-right" evidence="10">
        <dbReference type="Rhea" id="RHEA:67013"/>
    </physiologicalReaction>
</comment>
<proteinExistence type="predicted"/>
<evidence type="ECO:0000256" key="6">
    <source>
        <dbReference type="ARBA" id="ARBA00022741"/>
    </source>
</evidence>
<dbReference type="Pfam" id="PF03919">
    <property type="entry name" value="mRNA_cap_C"/>
    <property type="match status" value="1"/>
</dbReference>
<keyword evidence="8" id="KW-0342">GTP-binding</keyword>
<evidence type="ECO:0000256" key="8">
    <source>
        <dbReference type="ARBA" id="ARBA00023134"/>
    </source>
</evidence>
<organism evidence="13 14">
    <name type="scientific">Vitrella brassicaformis (strain CCMP3155)</name>
    <dbReference type="NCBI Taxonomy" id="1169540"/>
    <lineage>
        <taxon>Eukaryota</taxon>
        <taxon>Sar</taxon>
        <taxon>Alveolata</taxon>
        <taxon>Colpodellida</taxon>
        <taxon>Vitrellaceae</taxon>
        <taxon>Vitrella</taxon>
    </lineage>
</organism>
<keyword evidence="6" id="KW-0547">Nucleotide-binding</keyword>
<dbReference type="GO" id="GO:0005525">
    <property type="term" value="F:GTP binding"/>
    <property type="evidence" value="ECO:0007669"/>
    <property type="project" value="UniProtKB-KW"/>
</dbReference>
<protein>
    <recommendedName>
        <fullName evidence="2">mRNA guanylyltransferase</fullName>
        <ecNumber evidence="2">2.7.7.50</ecNumber>
    </recommendedName>
</protein>
<dbReference type="SUPFAM" id="SSF50249">
    <property type="entry name" value="Nucleic acid-binding proteins"/>
    <property type="match status" value="1"/>
</dbReference>
<comment type="subcellular location">
    <subcellularLocation>
        <location evidence="1">Nucleus</location>
    </subcellularLocation>
</comment>
<dbReference type="AlphaFoldDB" id="A0A0G4EJU2"/>
<evidence type="ECO:0000313" key="14">
    <source>
        <dbReference type="Proteomes" id="UP000041254"/>
    </source>
</evidence>
<dbReference type="OMA" id="KDYYVCE"/>
<dbReference type="EC" id="2.7.7.50" evidence="2"/>
<keyword evidence="7" id="KW-0506">mRNA capping</keyword>
<dbReference type="EMBL" id="CDMY01000255">
    <property type="protein sequence ID" value="CEL97700.1"/>
    <property type="molecule type" value="Genomic_DNA"/>
</dbReference>
<evidence type="ECO:0000256" key="10">
    <source>
        <dbReference type="ARBA" id="ARBA00044624"/>
    </source>
</evidence>
<dbReference type="GO" id="GO:0004484">
    <property type="term" value="F:mRNA guanylyltransferase activity"/>
    <property type="evidence" value="ECO:0007669"/>
    <property type="project" value="UniProtKB-EC"/>
</dbReference>
<dbReference type="VEuPathDB" id="CryptoDB:Vbra_12285"/>